<dbReference type="GO" id="GO:0005524">
    <property type="term" value="F:ATP binding"/>
    <property type="evidence" value="ECO:0007669"/>
    <property type="project" value="UniProtKB-KW"/>
</dbReference>
<feature type="transmembrane region" description="Helical" evidence="10">
    <location>
        <begin position="432"/>
        <end position="452"/>
    </location>
</feature>
<dbReference type="EMBL" id="BMLZ01000001">
    <property type="protein sequence ID" value="GGP28495.1"/>
    <property type="molecule type" value="Genomic_DNA"/>
</dbReference>
<evidence type="ECO:0000313" key="13">
    <source>
        <dbReference type="EMBL" id="GGP28495.1"/>
    </source>
</evidence>
<dbReference type="AlphaFoldDB" id="A0AAV4K143"/>
<feature type="region of interest" description="Disordered" evidence="9">
    <location>
        <begin position="81"/>
        <end position="113"/>
    </location>
</feature>
<dbReference type="GO" id="GO:0016020">
    <property type="term" value="C:membrane"/>
    <property type="evidence" value="ECO:0007669"/>
    <property type="project" value="InterPro"/>
</dbReference>
<evidence type="ECO:0000256" key="8">
    <source>
        <dbReference type="ARBA" id="ARBA00023012"/>
    </source>
</evidence>
<reference evidence="12" key="4">
    <citation type="submission" date="2023-08" db="EMBL/GenBank/DDBJ databases">
        <authorList>
            <person name="Sun Q."/>
            <person name="Zhou Y."/>
        </authorList>
    </citation>
    <scope>NUCLEOTIDE SEQUENCE</scope>
    <source>
        <strain evidence="13">CGMCC 1.8884</strain>
        <strain evidence="12">CGMCC 1.8885</strain>
    </source>
</reference>
<dbReference type="Gene3D" id="6.10.340.10">
    <property type="match status" value="1"/>
</dbReference>
<dbReference type="GeneID" id="59164003"/>
<keyword evidence="10" id="KW-1133">Transmembrane helix</keyword>
<feature type="domain" description="HAMP" evidence="11">
    <location>
        <begin position="456"/>
        <end position="508"/>
    </location>
</feature>
<feature type="compositionally biased region" description="Polar residues" evidence="9">
    <location>
        <begin position="221"/>
        <end position="233"/>
    </location>
</feature>
<feature type="region of interest" description="Disordered" evidence="9">
    <location>
        <begin position="175"/>
        <end position="242"/>
    </location>
</feature>
<organism evidence="12 15">
    <name type="scientific">Deinococcus wulumuqiensis</name>
    <dbReference type="NCBI Taxonomy" id="980427"/>
    <lineage>
        <taxon>Bacteria</taxon>
        <taxon>Thermotogati</taxon>
        <taxon>Deinococcota</taxon>
        <taxon>Deinococci</taxon>
        <taxon>Deinococcales</taxon>
        <taxon>Deinococcaceae</taxon>
        <taxon>Deinococcus</taxon>
    </lineage>
</organism>
<dbReference type="EMBL" id="BMMA01000001">
    <property type="protein sequence ID" value="GGI70787.1"/>
    <property type="molecule type" value="Genomic_DNA"/>
</dbReference>
<dbReference type="Proteomes" id="UP000652720">
    <property type="component" value="Unassembled WGS sequence"/>
</dbReference>
<dbReference type="SMART" id="SM00304">
    <property type="entry name" value="HAMP"/>
    <property type="match status" value="1"/>
</dbReference>
<keyword evidence="7" id="KW-0067">ATP-binding</keyword>
<dbReference type="GO" id="GO:0004673">
    <property type="term" value="F:protein histidine kinase activity"/>
    <property type="evidence" value="ECO:0007669"/>
    <property type="project" value="UniProtKB-EC"/>
</dbReference>
<feature type="transmembrane region" description="Helical" evidence="10">
    <location>
        <begin position="271"/>
        <end position="292"/>
    </location>
</feature>
<keyword evidence="6" id="KW-0418">Kinase</keyword>
<keyword evidence="8" id="KW-0902">Two-component regulatory system</keyword>
<evidence type="ECO:0000256" key="5">
    <source>
        <dbReference type="ARBA" id="ARBA00022741"/>
    </source>
</evidence>
<evidence type="ECO:0000256" key="7">
    <source>
        <dbReference type="ARBA" id="ARBA00022840"/>
    </source>
</evidence>
<dbReference type="InterPro" id="IPR050980">
    <property type="entry name" value="2C_sensor_his_kinase"/>
</dbReference>
<evidence type="ECO:0000256" key="3">
    <source>
        <dbReference type="ARBA" id="ARBA00022553"/>
    </source>
</evidence>
<dbReference type="PANTHER" id="PTHR44936">
    <property type="entry name" value="SENSOR PROTEIN CREC"/>
    <property type="match status" value="1"/>
</dbReference>
<dbReference type="RefSeq" id="WP_017870224.1">
    <property type="nucleotide sequence ID" value="NZ_BMLZ01000001.1"/>
</dbReference>
<reference evidence="12" key="2">
    <citation type="journal article" date="2014" name="Int. J. Syst. Evol. Microbiol.">
        <title>Complete genome sequence of Corynebacterium casei LMG S-19264T (=DSM 44701T), isolated from a smear-ripened cheese.</title>
        <authorList>
            <consortium name="US DOE Joint Genome Institute (JGI-PGF)"/>
            <person name="Walter F."/>
            <person name="Albersmeier A."/>
            <person name="Kalinowski J."/>
            <person name="Ruckert C."/>
        </authorList>
    </citation>
    <scope>NUCLEOTIDE SEQUENCE</scope>
    <source>
        <strain evidence="12">CGMCC 1.8885</strain>
    </source>
</reference>
<comment type="catalytic activity">
    <reaction evidence="1">
        <text>ATP + protein L-histidine = ADP + protein N-phospho-L-histidine.</text>
        <dbReference type="EC" id="2.7.13.3"/>
    </reaction>
</comment>
<keyword evidence="3" id="KW-0597">Phosphoprotein</keyword>
<name>A0AAV4K143_9DEIO</name>
<keyword evidence="5" id="KW-0547">Nucleotide-binding</keyword>
<dbReference type="Pfam" id="PF00672">
    <property type="entry name" value="HAMP"/>
    <property type="match status" value="1"/>
</dbReference>
<evidence type="ECO:0000313" key="14">
    <source>
        <dbReference type="Proteomes" id="UP000630135"/>
    </source>
</evidence>
<keyword evidence="14" id="KW-1185">Reference proteome</keyword>
<sequence>MKYTVLIRQPVPEEIRPQLEEQLVSRFGLSAEQAQRLAARRSGRLMKPTSQARAELLVQVFESVGAQVSLEEVRADGPGAAAPVPVPAAPADPVSAGQSSAGAPDPFASAGASDPFTPSSDLFADLFSAPASSSTVVGAVAGGLTPTGSTAGGLTGVAGAGTGAAPQVPPLDVNDADPDVLPDWARSPAPARGRPDREAPAVGGDGAGNQTGNDDWADFTGSLSMPESDTLQVSRPAGAAPRQSTEFLTEVGDEAVVNAQPRHSLTQQIRLGTLAPLVLSGLLTLGLLLLTLPRLEQRLMQSSAQTLASVIGTTLPGGAAAQAAQLGAAARDPNVGFVRLEVPSGNATLRSAATSDLAALNTRLAAWSGSARPAGRLRVGNQDYAVSRVSIVRGSGGVLRAVPAGQENSAPVVRRVTVGVASAQAAASLRSTLGLVVLTTLLGLLLALAFAARAARQIVGPLERLVEVADAISLGDLTRPVRMERNDEIGDLAQALERMRLSLEAAMDRLRRRKRT</sequence>
<keyword evidence="10" id="KW-0472">Membrane</keyword>
<dbReference type="PANTHER" id="PTHR44936:SF9">
    <property type="entry name" value="SENSOR PROTEIN CREC"/>
    <property type="match status" value="1"/>
</dbReference>
<dbReference type="Proteomes" id="UP000630135">
    <property type="component" value="Unassembled WGS sequence"/>
</dbReference>
<reference evidence="14" key="3">
    <citation type="journal article" date="2019" name="Int. J. Syst. Evol. Microbiol.">
        <title>The Global Catalogue of Microorganisms (GCM) 10K type strain sequencing project: providing services to taxonomists for standard genome sequencing and annotation.</title>
        <authorList>
            <consortium name="The Broad Institute Genomics Platform"/>
            <consortium name="The Broad Institute Genome Sequencing Center for Infectious Disease"/>
            <person name="Wu L."/>
            <person name="Ma J."/>
        </authorList>
    </citation>
    <scope>NUCLEOTIDE SEQUENCE [LARGE SCALE GENOMIC DNA]</scope>
    <source>
        <strain evidence="14">CGMCC 1.8884</strain>
    </source>
</reference>
<reference evidence="13" key="1">
    <citation type="journal article" date="2014" name="Int. J. Syst. Evol. Microbiol.">
        <title>Complete genome of a new Firmicutes species belonging to the dominant human colonic microbiota ('Ruminococcus bicirculans') reveals two chromosomes and a selective capacity to utilize plant glucans.</title>
        <authorList>
            <consortium name="NISC Comparative Sequencing Program"/>
            <person name="Wegmann U."/>
            <person name="Louis P."/>
            <person name="Goesmann A."/>
            <person name="Henrissat B."/>
            <person name="Duncan S.H."/>
            <person name="Flint H.J."/>
        </authorList>
    </citation>
    <scope>NUCLEOTIDE SEQUENCE</scope>
    <source>
        <strain evidence="13">CGMCC 1.8884</strain>
    </source>
</reference>
<evidence type="ECO:0000256" key="1">
    <source>
        <dbReference type="ARBA" id="ARBA00000085"/>
    </source>
</evidence>
<dbReference type="GO" id="GO:0000160">
    <property type="term" value="P:phosphorelay signal transduction system"/>
    <property type="evidence" value="ECO:0007669"/>
    <property type="project" value="UniProtKB-KW"/>
</dbReference>
<keyword evidence="4" id="KW-0808">Transferase</keyword>
<dbReference type="EC" id="2.7.13.3" evidence="2"/>
<proteinExistence type="predicted"/>
<protein>
    <recommendedName>
        <fullName evidence="2">histidine kinase</fullName>
        <ecNumber evidence="2">2.7.13.3</ecNumber>
    </recommendedName>
</protein>
<dbReference type="SUPFAM" id="SSF158472">
    <property type="entry name" value="HAMP domain-like"/>
    <property type="match status" value="1"/>
</dbReference>
<evidence type="ECO:0000256" key="6">
    <source>
        <dbReference type="ARBA" id="ARBA00022777"/>
    </source>
</evidence>
<gene>
    <name evidence="13" type="ORF">GCM10008021_01460</name>
    <name evidence="12" type="ORF">GCM10010914_01140</name>
</gene>
<dbReference type="PROSITE" id="PS50885">
    <property type="entry name" value="HAMP"/>
    <property type="match status" value="1"/>
</dbReference>
<accession>A0AAV4K143</accession>
<dbReference type="CDD" id="cd06225">
    <property type="entry name" value="HAMP"/>
    <property type="match status" value="1"/>
</dbReference>
<comment type="caution">
    <text evidence="12">The sequence shown here is derived from an EMBL/GenBank/DDBJ whole genome shotgun (WGS) entry which is preliminary data.</text>
</comment>
<dbReference type="InterPro" id="IPR003660">
    <property type="entry name" value="HAMP_dom"/>
</dbReference>
<evidence type="ECO:0000256" key="9">
    <source>
        <dbReference type="SAM" id="MobiDB-lite"/>
    </source>
</evidence>
<evidence type="ECO:0000259" key="11">
    <source>
        <dbReference type="PROSITE" id="PS50885"/>
    </source>
</evidence>
<keyword evidence="10" id="KW-0812">Transmembrane</keyword>
<evidence type="ECO:0000313" key="12">
    <source>
        <dbReference type="EMBL" id="GGI70787.1"/>
    </source>
</evidence>
<evidence type="ECO:0000313" key="15">
    <source>
        <dbReference type="Proteomes" id="UP000652720"/>
    </source>
</evidence>
<evidence type="ECO:0000256" key="10">
    <source>
        <dbReference type="SAM" id="Phobius"/>
    </source>
</evidence>
<evidence type="ECO:0000256" key="2">
    <source>
        <dbReference type="ARBA" id="ARBA00012438"/>
    </source>
</evidence>
<evidence type="ECO:0000256" key="4">
    <source>
        <dbReference type="ARBA" id="ARBA00022679"/>
    </source>
</evidence>